<proteinExistence type="predicted"/>
<dbReference type="InParanoid" id="A0A059B4L7"/>
<sequence length="66" mass="7616">MKKDTKTSSLVYKALATQFFTQSNISCFQVRESIQAINTNMFVTTLYNLIHDISSNISNFIKRLSY</sequence>
<accession>A0A059B4L7</accession>
<dbReference type="AlphaFoldDB" id="A0A059B4L7"/>
<organism evidence="1">
    <name type="scientific">Eucalyptus grandis</name>
    <name type="common">Flooded gum</name>
    <dbReference type="NCBI Taxonomy" id="71139"/>
    <lineage>
        <taxon>Eukaryota</taxon>
        <taxon>Viridiplantae</taxon>
        <taxon>Streptophyta</taxon>
        <taxon>Embryophyta</taxon>
        <taxon>Tracheophyta</taxon>
        <taxon>Spermatophyta</taxon>
        <taxon>Magnoliopsida</taxon>
        <taxon>eudicotyledons</taxon>
        <taxon>Gunneridae</taxon>
        <taxon>Pentapetalae</taxon>
        <taxon>rosids</taxon>
        <taxon>malvids</taxon>
        <taxon>Myrtales</taxon>
        <taxon>Myrtaceae</taxon>
        <taxon>Myrtoideae</taxon>
        <taxon>Eucalypteae</taxon>
        <taxon>Eucalyptus</taxon>
    </lineage>
</organism>
<gene>
    <name evidence="1" type="ORF">EUGRSUZ_H03947</name>
</gene>
<name>A0A059B4L7_EUCGR</name>
<protein>
    <submittedName>
        <fullName evidence="1">Uncharacterized protein</fullName>
    </submittedName>
</protein>
<reference evidence="1" key="1">
    <citation type="submission" date="2013-07" db="EMBL/GenBank/DDBJ databases">
        <title>The genome of Eucalyptus grandis.</title>
        <authorList>
            <person name="Schmutz J."/>
            <person name="Hayes R."/>
            <person name="Myburg A."/>
            <person name="Tuskan G."/>
            <person name="Grattapaglia D."/>
            <person name="Rokhsar D.S."/>
        </authorList>
    </citation>
    <scope>NUCLEOTIDE SEQUENCE</scope>
    <source>
        <tissue evidence="1">Leaf extractions</tissue>
    </source>
</reference>
<dbReference type="EMBL" id="KK198760">
    <property type="protein sequence ID" value="KCW61182.1"/>
    <property type="molecule type" value="Genomic_DNA"/>
</dbReference>
<evidence type="ECO:0000313" key="1">
    <source>
        <dbReference type="EMBL" id="KCW61182.1"/>
    </source>
</evidence>
<dbReference type="Gramene" id="KCW61182">
    <property type="protein sequence ID" value="KCW61182"/>
    <property type="gene ID" value="EUGRSUZ_H03947"/>
</dbReference>